<comment type="subunit">
    <text evidence="6">The basal body constitutes a major portion of the flagellar organelle and consists of a number of rings mounted on a central rod.</text>
</comment>
<evidence type="ECO:0000256" key="5">
    <source>
        <dbReference type="ARBA" id="ARBA00024934"/>
    </source>
</evidence>
<gene>
    <name evidence="8" type="primary">flgB</name>
    <name evidence="8" type="ORF">AQS8620_00154</name>
</gene>
<dbReference type="Proteomes" id="UP000193862">
    <property type="component" value="Unassembled WGS sequence"/>
</dbReference>
<evidence type="ECO:0000259" key="7">
    <source>
        <dbReference type="Pfam" id="PF00460"/>
    </source>
</evidence>
<comment type="similarity">
    <text evidence="2 6">Belongs to the flagella basal body rod proteins family.</text>
</comment>
<evidence type="ECO:0000256" key="6">
    <source>
        <dbReference type="PIRNR" id="PIRNR002889"/>
    </source>
</evidence>
<dbReference type="PIRSF" id="PIRSF002889">
    <property type="entry name" value="Rod_FlgB"/>
    <property type="match status" value="1"/>
</dbReference>
<sequence>MFEKLEMFKMAQGLAQHASARQGAVAENIANADTPGYRAKDLVPFADSYQRAADGGAMRATRAGHRLSAQDSGAPAQQIAFSQVDTPDRSSPNGNTVALETEMMKATEVRHQHDLALSIYKSSMTILRTSIGRR</sequence>
<dbReference type="OrthoDB" id="9788334at2"/>
<dbReference type="InterPro" id="IPR001444">
    <property type="entry name" value="Flag_bb_rod_N"/>
</dbReference>
<keyword evidence="4 6" id="KW-0975">Bacterial flagellum</keyword>
<evidence type="ECO:0000313" key="8">
    <source>
        <dbReference type="EMBL" id="SLN12649.1"/>
    </source>
</evidence>
<comment type="function">
    <text evidence="5 6">Structural component of flagellum, the bacterial motility apparatus. Part of the rod structure of flagellar basal body.</text>
</comment>
<name>A0A1Y5RDZ0_9RHOB</name>
<dbReference type="AlphaFoldDB" id="A0A1Y5RDZ0"/>
<comment type="subcellular location">
    <subcellularLocation>
        <location evidence="1 6">Bacterial flagellum basal body</location>
    </subcellularLocation>
</comment>
<evidence type="ECO:0000256" key="4">
    <source>
        <dbReference type="ARBA" id="ARBA00023143"/>
    </source>
</evidence>
<evidence type="ECO:0000256" key="2">
    <source>
        <dbReference type="ARBA" id="ARBA00009677"/>
    </source>
</evidence>
<keyword evidence="8" id="KW-0282">Flagellum</keyword>
<proteinExistence type="inferred from homology"/>
<accession>A0A1Y5RDZ0</accession>
<dbReference type="NCBIfam" id="NF009270">
    <property type="entry name" value="PRK12627.1"/>
    <property type="match status" value="1"/>
</dbReference>
<reference evidence="8 9" key="1">
    <citation type="submission" date="2017-03" db="EMBL/GenBank/DDBJ databases">
        <authorList>
            <person name="Afonso C.L."/>
            <person name="Miller P.J."/>
            <person name="Scott M.A."/>
            <person name="Spackman E."/>
            <person name="Goraichik I."/>
            <person name="Dimitrov K.M."/>
            <person name="Suarez D.L."/>
            <person name="Swayne D.E."/>
        </authorList>
    </citation>
    <scope>NUCLEOTIDE SEQUENCE [LARGE SCALE GENOMIC DNA]</scope>
    <source>
        <strain evidence="8 9">CECT 8620</strain>
    </source>
</reference>
<keyword evidence="9" id="KW-1185">Reference proteome</keyword>
<dbReference type="GO" id="GO:0071973">
    <property type="term" value="P:bacterial-type flagellum-dependent cell motility"/>
    <property type="evidence" value="ECO:0007669"/>
    <property type="project" value="InterPro"/>
</dbReference>
<dbReference type="InterPro" id="IPR006300">
    <property type="entry name" value="FlgB"/>
</dbReference>
<feature type="domain" description="Flagellar basal body rod protein N-terminal" evidence="7">
    <location>
        <begin position="16"/>
        <end position="38"/>
    </location>
</feature>
<dbReference type="GO" id="GO:0030694">
    <property type="term" value="C:bacterial-type flagellum basal body, rod"/>
    <property type="evidence" value="ECO:0007669"/>
    <property type="project" value="InterPro"/>
</dbReference>
<dbReference type="NCBIfam" id="TIGR01396">
    <property type="entry name" value="FlgB"/>
    <property type="match status" value="1"/>
</dbReference>
<keyword evidence="8" id="KW-0966">Cell projection</keyword>
<dbReference type="Pfam" id="PF00460">
    <property type="entry name" value="Flg_bb_rod"/>
    <property type="match status" value="1"/>
</dbReference>
<evidence type="ECO:0000256" key="1">
    <source>
        <dbReference type="ARBA" id="ARBA00004117"/>
    </source>
</evidence>
<keyword evidence="8" id="KW-0969">Cilium</keyword>
<dbReference type="EMBL" id="FWFS01000001">
    <property type="protein sequence ID" value="SLN12649.1"/>
    <property type="molecule type" value="Genomic_DNA"/>
</dbReference>
<evidence type="ECO:0000256" key="3">
    <source>
        <dbReference type="ARBA" id="ARBA00014376"/>
    </source>
</evidence>
<organism evidence="8 9">
    <name type="scientific">Aquimixticola soesokkakensis</name>
    <dbReference type="NCBI Taxonomy" id="1519096"/>
    <lineage>
        <taxon>Bacteria</taxon>
        <taxon>Pseudomonadati</taxon>
        <taxon>Pseudomonadota</taxon>
        <taxon>Alphaproteobacteria</taxon>
        <taxon>Rhodobacterales</taxon>
        <taxon>Paracoccaceae</taxon>
        <taxon>Aquimixticola</taxon>
    </lineage>
</organism>
<protein>
    <recommendedName>
        <fullName evidence="3 6">Flagellar basal body rod protein FlgB</fullName>
    </recommendedName>
</protein>
<dbReference type="RefSeq" id="WP_085834911.1">
    <property type="nucleotide sequence ID" value="NZ_FWFS01000001.1"/>
</dbReference>
<evidence type="ECO:0000313" key="9">
    <source>
        <dbReference type="Proteomes" id="UP000193862"/>
    </source>
</evidence>